<dbReference type="Proteomes" id="UP001458880">
    <property type="component" value="Unassembled WGS sequence"/>
</dbReference>
<dbReference type="InterPro" id="IPR036860">
    <property type="entry name" value="SH2_dom_sf"/>
</dbReference>
<dbReference type="PANTHER" id="PTHR24418">
    <property type="entry name" value="TYROSINE-PROTEIN KINASE"/>
    <property type="match status" value="1"/>
</dbReference>
<dbReference type="Pfam" id="PF00018">
    <property type="entry name" value="SH3_1"/>
    <property type="match status" value="1"/>
</dbReference>
<dbReference type="EC" id="2.7.10.2" evidence="12"/>
<evidence type="ECO:0000256" key="9">
    <source>
        <dbReference type="PROSITE-ProRule" id="PRU00191"/>
    </source>
</evidence>
<dbReference type="InterPro" id="IPR017441">
    <property type="entry name" value="Protein_kinase_ATP_BS"/>
</dbReference>
<dbReference type="Pfam" id="PF00017">
    <property type="entry name" value="SH2"/>
    <property type="match status" value="1"/>
</dbReference>
<dbReference type="Gene3D" id="3.30.505.10">
    <property type="entry name" value="SH2 domain"/>
    <property type="match status" value="1"/>
</dbReference>
<feature type="domain" description="SH3" evidence="15">
    <location>
        <begin position="127"/>
        <end position="188"/>
    </location>
</feature>
<evidence type="ECO:0000256" key="10">
    <source>
        <dbReference type="PROSITE-ProRule" id="PRU00192"/>
    </source>
</evidence>
<dbReference type="CDD" id="cd11850">
    <property type="entry name" value="SH3_Abl"/>
    <property type="match status" value="1"/>
</dbReference>
<feature type="domain" description="Protein kinase" evidence="16">
    <location>
        <begin position="246"/>
        <end position="497"/>
    </location>
</feature>
<feature type="region of interest" description="Disordered" evidence="13">
    <location>
        <begin position="63"/>
        <end position="89"/>
    </location>
</feature>
<keyword evidence="18" id="KW-1185">Reference proteome</keyword>
<dbReference type="PROSITE" id="PS50002">
    <property type="entry name" value="SH3"/>
    <property type="match status" value="1"/>
</dbReference>
<comment type="similarity">
    <text evidence="12">Belongs to the protein kinase superfamily. Tyr protein kinase family.</text>
</comment>
<dbReference type="PROSITE" id="PS00109">
    <property type="entry name" value="PROTEIN_KINASE_TYR"/>
    <property type="match status" value="1"/>
</dbReference>
<evidence type="ECO:0000256" key="12">
    <source>
        <dbReference type="RuleBase" id="RU362096"/>
    </source>
</evidence>
<reference evidence="17 18" key="1">
    <citation type="journal article" date="2024" name="BMC Genomics">
        <title>De novo assembly and annotation of Popillia japonica's genome with initial clues to its potential as an invasive pest.</title>
        <authorList>
            <person name="Cucini C."/>
            <person name="Boschi S."/>
            <person name="Funari R."/>
            <person name="Cardaioli E."/>
            <person name="Iannotti N."/>
            <person name="Marturano G."/>
            <person name="Paoli F."/>
            <person name="Bruttini M."/>
            <person name="Carapelli A."/>
            <person name="Frati F."/>
            <person name="Nardi F."/>
        </authorList>
    </citation>
    <scope>NUCLEOTIDE SEQUENCE [LARGE SCALE GENOMIC DNA]</scope>
    <source>
        <strain evidence="17">DMR45628</strain>
    </source>
</reference>
<dbReference type="GO" id="GO:0002009">
    <property type="term" value="P:morphogenesis of an epithelium"/>
    <property type="evidence" value="ECO:0007669"/>
    <property type="project" value="UniProtKB-ARBA"/>
</dbReference>
<gene>
    <name evidence="17" type="ORF">QE152_g23735</name>
</gene>
<keyword evidence="2 12" id="KW-0808">Transferase</keyword>
<dbReference type="InterPro" id="IPR000980">
    <property type="entry name" value="SH2"/>
</dbReference>
<dbReference type="InterPro" id="IPR050198">
    <property type="entry name" value="Non-receptor_tyrosine_kinases"/>
</dbReference>
<dbReference type="FunFam" id="1.10.510.10:FF:000542">
    <property type="entry name" value="Tyrosine-protein kinase Abl"/>
    <property type="match status" value="1"/>
</dbReference>
<protein>
    <recommendedName>
        <fullName evidence="12">Tyrosine-protein kinase</fullName>
        <ecNumber evidence="12">2.7.10.2</ecNumber>
    </recommendedName>
</protein>
<evidence type="ECO:0000256" key="11">
    <source>
        <dbReference type="PROSITE-ProRule" id="PRU10141"/>
    </source>
</evidence>
<feature type="compositionally biased region" description="Low complexity" evidence="13">
    <location>
        <begin position="76"/>
        <end position="89"/>
    </location>
</feature>
<dbReference type="GO" id="GO:0004715">
    <property type="term" value="F:non-membrane spanning protein tyrosine kinase activity"/>
    <property type="evidence" value="ECO:0007669"/>
    <property type="project" value="UniProtKB-EC"/>
</dbReference>
<evidence type="ECO:0000313" key="17">
    <source>
        <dbReference type="EMBL" id="KAK9717502.1"/>
    </source>
</evidence>
<dbReference type="PRINTS" id="PR00109">
    <property type="entry name" value="TYRKINASE"/>
</dbReference>
<feature type="binding site" evidence="11">
    <location>
        <position position="285"/>
    </location>
    <ligand>
        <name>ATP</name>
        <dbReference type="ChEBI" id="CHEBI:30616"/>
    </ligand>
</feature>
<keyword evidence="6 9" id="KW-0727">SH2 domain</keyword>
<evidence type="ECO:0000259" key="15">
    <source>
        <dbReference type="PROSITE" id="PS50002"/>
    </source>
</evidence>
<sequence>MGDNALKLANAKENRGSKRKTMPYTDRQIVDVSRADPFKSSTDIKRELELTFRAEALLQNRPLPHIPSLPETDPPGTLNAGSTLSSSGNLTSIPSSASSIVAPSTPHTLETANRWTSKENLLAQEEDDPQLFVALYDFQAGGENQLSLKKGEQVRILSYNKSGEWCEAHSSSNQVGWVPSNYVTPVNSLEKHSWYHGPISRNAAEYLLSSGINGSFLVRESESSPGQRSISLSPEPDEWEINRTDIVMRHKLGGGQYGDVYEAVWKRYNKTVAVKTLKEDTMALKDFLEEAAIMKEMKHPNLVQLMGVCTREPPFYIITEFMSKGNLLDYLRNGNKEQINAVVLMYIATQIASGMSYLESRFFIHRDLAARNCLVGENHLVKVADFGLARLMRDDTYTAHAGAKFPIKWTAPEGLAYNKFSTKSDVWAFGILLWEIATYGMSPYPGVDLTDVYHMLEKGYRMECPPGCPPKIYELMRQCWQWNAHERPTFQEIHHALENMFQESSITEEVEKLLKDGETSVPWGTPHAYKKTHSGSTGNIHGLVGLSEQSATENIKLSTFTGGSSNKNNMVQMRRTTNRKGKQAPAPPKRTSLLNV</sequence>
<feature type="domain" description="SH2" evidence="14">
    <location>
        <begin position="194"/>
        <end position="250"/>
    </location>
</feature>
<evidence type="ECO:0000256" key="8">
    <source>
        <dbReference type="ARBA" id="ARBA00051245"/>
    </source>
</evidence>
<dbReference type="SUPFAM" id="SSF55550">
    <property type="entry name" value="SH2 domain"/>
    <property type="match status" value="1"/>
</dbReference>
<dbReference type="PROSITE" id="PS50001">
    <property type="entry name" value="SH2"/>
    <property type="match status" value="1"/>
</dbReference>
<evidence type="ECO:0000256" key="4">
    <source>
        <dbReference type="ARBA" id="ARBA00022777"/>
    </source>
</evidence>
<organism evidence="17 18">
    <name type="scientific">Popillia japonica</name>
    <name type="common">Japanese beetle</name>
    <dbReference type="NCBI Taxonomy" id="7064"/>
    <lineage>
        <taxon>Eukaryota</taxon>
        <taxon>Metazoa</taxon>
        <taxon>Ecdysozoa</taxon>
        <taxon>Arthropoda</taxon>
        <taxon>Hexapoda</taxon>
        <taxon>Insecta</taxon>
        <taxon>Pterygota</taxon>
        <taxon>Neoptera</taxon>
        <taxon>Endopterygota</taxon>
        <taxon>Coleoptera</taxon>
        <taxon>Polyphaga</taxon>
        <taxon>Scarabaeiformia</taxon>
        <taxon>Scarabaeidae</taxon>
        <taxon>Rutelinae</taxon>
        <taxon>Popillia</taxon>
    </lineage>
</organism>
<proteinExistence type="inferred from homology"/>
<dbReference type="FunFam" id="3.30.200.20:FF:000037">
    <property type="entry name" value="Tyrosine-protein kinase"/>
    <property type="match status" value="1"/>
</dbReference>
<dbReference type="SMART" id="SM00326">
    <property type="entry name" value="SH3"/>
    <property type="match status" value="1"/>
</dbReference>
<dbReference type="PROSITE" id="PS00107">
    <property type="entry name" value="PROTEIN_KINASE_ATP"/>
    <property type="match status" value="1"/>
</dbReference>
<evidence type="ECO:0000256" key="5">
    <source>
        <dbReference type="ARBA" id="ARBA00022840"/>
    </source>
</evidence>
<dbReference type="Gene3D" id="3.30.200.20">
    <property type="entry name" value="Phosphorylase Kinase, domain 1"/>
    <property type="match status" value="1"/>
</dbReference>
<dbReference type="PRINTS" id="PR00452">
    <property type="entry name" value="SH3DOMAIN"/>
</dbReference>
<dbReference type="SUPFAM" id="SSF56112">
    <property type="entry name" value="Protein kinase-like (PK-like)"/>
    <property type="match status" value="1"/>
</dbReference>
<dbReference type="FunFam" id="2.30.30.40:FF:000010">
    <property type="entry name" value="Tyrosine-protein kinase"/>
    <property type="match status" value="1"/>
</dbReference>
<dbReference type="InterPro" id="IPR011009">
    <property type="entry name" value="Kinase-like_dom_sf"/>
</dbReference>
<evidence type="ECO:0000256" key="3">
    <source>
        <dbReference type="ARBA" id="ARBA00022741"/>
    </source>
</evidence>
<evidence type="ECO:0000256" key="13">
    <source>
        <dbReference type="SAM" id="MobiDB-lite"/>
    </source>
</evidence>
<dbReference type="InterPro" id="IPR036028">
    <property type="entry name" value="SH3-like_dom_sf"/>
</dbReference>
<name>A0AAW1KG88_POPJA</name>
<keyword evidence="3 11" id="KW-0547">Nucleotide-binding</keyword>
<evidence type="ECO:0000256" key="6">
    <source>
        <dbReference type="ARBA" id="ARBA00022999"/>
    </source>
</evidence>
<dbReference type="Gene3D" id="2.30.30.40">
    <property type="entry name" value="SH3 Domains"/>
    <property type="match status" value="1"/>
</dbReference>
<dbReference type="CDD" id="cd05052">
    <property type="entry name" value="PTKc_Abl"/>
    <property type="match status" value="1"/>
</dbReference>
<dbReference type="Gene3D" id="1.10.510.10">
    <property type="entry name" value="Transferase(Phosphotransferase) domain 1"/>
    <property type="match status" value="1"/>
</dbReference>
<dbReference type="GO" id="GO:0051129">
    <property type="term" value="P:negative regulation of cellular component organization"/>
    <property type="evidence" value="ECO:0007669"/>
    <property type="project" value="UniProtKB-ARBA"/>
</dbReference>
<dbReference type="PROSITE" id="PS50011">
    <property type="entry name" value="PROTEIN_KINASE_DOM"/>
    <property type="match status" value="1"/>
</dbReference>
<dbReference type="InterPro" id="IPR008266">
    <property type="entry name" value="Tyr_kinase_AS"/>
</dbReference>
<evidence type="ECO:0000256" key="2">
    <source>
        <dbReference type="ARBA" id="ARBA00022679"/>
    </source>
</evidence>
<dbReference type="InterPro" id="IPR000719">
    <property type="entry name" value="Prot_kinase_dom"/>
</dbReference>
<dbReference type="GO" id="GO:0005524">
    <property type="term" value="F:ATP binding"/>
    <property type="evidence" value="ECO:0007669"/>
    <property type="project" value="UniProtKB-UniRule"/>
</dbReference>
<evidence type="ECO:0000259" key="14">
    <source>
        <dbReference type="PROSITE" id="PS50001"/>
    </source>
</evidence>
<dbReference type="PRINTS" id="PR00401">
    <property type="entry name" value="SH2DOMAIN"/>
</dbReference>
<dbReference type="InterPro" id="IPR001452">
    <property type="entry name" value="SH3_domain"/>
</dbReference>
<evidence type="ECO:0000259" key="16">
    <source>
        <dbReference type="PROSITE" id="PS50011"/>
    </source>
</evidence>
<dbReference type="AlphaFoldDB" id="A0AAW1KG88"/>
<dbReference type="SMART" id="SM00219">
    <property type="entry name" value="TyrKc"/>
    <property type="match status" value="1"/>
</dbReference>
<feature type="region of interest" description="Disordered" evidence="13">
    <location>
        <begin position="1"/>
        <end position="21"/>
    </location>
</feature>
<accession>A0AAW1KG88</accession>
<keyword evidence="7 12" id="KW-0829">Tyrosine-protein kinase</keyword>
<dbReference type="SUPFAM" id="SSF50044">
    <property type="entry name" value="SH3-domain"/>
    <property type="match status" value="1"/>
</dbReference>
<keyword evidence="4 12" id="KW-0418">Kinase</keyword>
<keyword evidence="1 10" id="KW-0728">SH3 domain</keyword>
<dbReference type="Pfam" id="PF07714">
    <property type="entry name" value="PK_Tyr_Ser-Thr"/>
    <property type="match status" value="1"/>
</dbReference>
<dbReference type="EMBL" id="JASPKY010000240">
    <property type="protein sequence ID" value="KAK9717502.1"/>
    <property type="molecule type" value="Genomic_DNA"/>
</dbReference>
<dbReference type="GO" id="GO:0048468">
    <property type="term" value="P:cell development"/>
    <property type="evidence" value="ECO:0007669"/>
    <property type="project" value="UniProtKB-ARBA"/>
</dbReference>
<feature type="region of interest" description="Disordered" evidence="13">
    <location>
        <begin position="576"/>
        <end position="596"/>
    </location>
</feature>
<keyword evidence="5 11" id="KW-0067">ATP-binding</keyword>
<evidence type="ECO:0000256" key="7">
    <source>
        <dbReference type="ARBA" id="ARBA00023137"/>
    </source>
</evidence>
<dbReference type="SMART" id="SM00252">
    <property type="entry name" value="SH2"/>
    <property type="match status" value="1"/>
</dbReference>
<comment type="caution">
    <text evidence="17">The sequence shown here is derived from an EMBL/GenBank/DDBJ whole genome shotgun (WGS) entry which is preliminary data.</text>
</comment>
<dbReference type="InterPro" id="IPR020635">
    <property type="entry name" value="Tyr_kinase_cat_dom"/>
</dbReference>
<comment type="catalytic activity">
    <reaction evidence="8 12">
        <text>L-tyrosyl-[protein] + ATP = O-phospho-L-tyrosyl-[protein] + ADP + H(+)</text>
        <dbReference type="Rhea" id="RHEA:10596"/>
        <dbReference type="Rhea" id="RHEA-COMP:10136"/>
        <dbReference type="Rhea" id="RHEA-COMP:20101"/>
        <dbReference type="ChEBI" id="CHEBI:15378"/>
        <dbReference type="ChEBI" id="CHEBI:30616"/>
        <dbReference type="ChEBI" id="CHEBI:46858"/>
        <dbReference type="ChEBI" id="CHEBI:61978"/>
        <dbReference type="ChEBI" id="CHEBI:456216"/>
        <dbReference type="EC" id="2.7.10.2"/>
    </reaction>
</comment>
<evidence type="ECO:0000313" key="18">
    <source>
        <dbReference type="Proteomes" id="UP001458880"/>
    </source>
</evidence>
<evidence type="ECO:0000256" key="1">
    <source>
        <dbReference type="ARBA" id="ARBA00022443"/>
    </source>
</evidence>
<dbReference type="InterPro" id="IPR001245">
    <property type="entry name" value="Ser-Thr/Tyr_kinase_cat_dom"/>
</dbReference>